<reference evidence="2" key="4">
    <citation type="submission" date="2019-03" db="UniProtKB">
        <authorList>
            <consortium name="EnsemblPlants"/>
        </authorList>
    </citation>
    <scope>IDENTIFICATION</scope>
</reference>
<dbReference type="AlphaFoldDB" id="A0A453LUQ4"/>
<dbReference type="EnsemblPlants" id="AET5Gv20914000.29">
    <property type="protein sequence ID" value="AET5Gv20914000.29"/>
    <property type="gene ID" value="AET5Gv20914000"/>
</dbReference>
<sequence length="139" mass="15029">METDAPAAGREAKESPDLAPRVPQILGAGLDRHTQSRPMALRDRSATPVVGALARDLSRAAPPTAAPTRVVPKSTPRPSPTTGSLPPLRPSPVLRFAPPFVPQLRPLISWSRDFVPFGSFCLSEFVSNSDTLWHMDSVR</sequence>
<keyword evidence="3" id="KW-1185">Reference proteome</keyword>
<dbReference type="Gramene" id="AET5Gv20914000.29">
    <property type="protein sequence ID" value="AET5Gv20914000.29"/>
    <property type="gene ID" value="AET5Gv20914000"/>
</dbReference>
<reference evidence="3" key="1">
    <citation type="journal article" date="2014" name="Science">
        <title>Ancient hybridizations among the ancestral genomes of bread wheat.</title>
        <authorList>
            <consortium name="International Wheat Genome Sequencing Consortium,"/>
            <person name="Marcussen T."/>
            <person name="Sandve S.R."/>
            <person name="Heier L."/>
            <person name="Spannagl M."/>
            <person name="Pfeifer M."/>
            <person name="Jakobsen K.S."/>
            <person name="Wulff B.B."/>
            <person name="Steuernagel B."/>
            <person name="Mayer K.F."/>
            <person name="Olsen O.A."/>
        </authorList>
    </citation>
    <scope>NUCLEOTIDE SEQUENCE [LARGE SCALE GENOMIC DNA]</scope>
    <source>
        <strain evidence="3">cv. AL8/78</strain>
    </source>
</reference>
<reference evidence="2" key="3">
    <citation type="journal article" date="2017" name="Nature">
        <title>Genome sequence of the progenitor of the wheat D genome Aegilops tauschii.</title>
        <authorList>
            <person name="Luo M.C."/>
            <person name="Gu Y.Q."/>
            <person name="Puiu D."/>
            <person name="Wang H."/>
            <person name="Twardziok S.O."/>
            <person name="Deal K.R."/>
            <person name="Huo N."/>
            <person name="Zhu T."/>
            <person name="Wang L."/>
            <person name="Wang Y."/>
            <person name="McGuire P.E."/>
            <person name="Liu S."/>
            <person name="Long H."/>
            <person name="Ramasamy R.K."/>
            <person name="Rodriguez J.C."/>
            <person name="Van S.L."/>
            <person name="Yuan L."/>
            <person name="Wang Z."/>
            <person name="Xia Z."/>
            <person name="Xiao L."/>
            <person name="Anderson O.D."/>
            <person name="Ouyang S."/>
            <person name="Liang Y."/>
            <person name="Zimin A.V."/>
            <person name="Pertea G."/>
            <person name="Qi P."/>
            <person name="Bennetzen J.L."/>
            <person name="Dai X."/>
            <person name="Dawson M.W."/>
            <person name="Muller H.G."/>
            <person name="Kugler K."/>
            <person name="Rivarola-Duarte L."/>
            <person name="Spannagl M."/>
            <person name="Mayer K.F.X."/>
            <person name="Lu F.H."/>
            <person name="Bevan M.W."/>
            <person name="Leroy P."/>
            <person name="Li P."/>
            <person name="You F.M."/>
            <person name="Sun Q."/>
            <person name="Liu Z."/>
            <person name="Lyons E."/>
            <person name="Wicker T."/>
            <person name="Salzberg S.L."/>
            <person name="Devos K.M."/>
            <person name="Dvorak J."/>
        </authorList>
    </citation>
    <scope>NUCLEOTIDE SEQUENCE [LARGE SCALE GENOMIC DNA]</scope>
    <source>
        <strain evidence="2">cv. AL8/78</strain>
    </source>
</reference>
<name>A0A453LUQ4_AEGTS</name>
<proteinExistence type="predicted"/>
<organism evidence="2 3">
    <name type="scientific">Aegilops tauschii subsp. strangulata</name>
    <name type="common">Goatgrass</name>
    <dbReference type="NCBI Taxonomy" id="200361"/>
    <lineage>
        <taxon>Eukaryota</taxon>
        <taxon>Viridiplantae</taxon>
        <taxon>Streptophyta</taxon>
        <taxon>Embryophyta</taxon>
        <taxon>Tracheophyta</taxon>
        <taxon>Spermatophyta</taxon>
        <taxon>Magnoliopsida</taxon>
        <taxon>Liliopsida</taxon>
        <taxon>Poales</taxon>
        <taxon>Poaceae</taxon>
        <taxon>BOP clade</taxon>
        <taxon>Pooideae</taxon>
        <taxon>Triticodae</taxon>
        <taxon>Triticeae</taxon>
        <taxon>Triticinae</taxon>
        <taxon>Aegilops</taxon>
    </lineage>
</organism>
<accession>A0A453LUQ4</accession>
<evidence type="ECO:0000313" key="2">
    <source>
        <dbReference type="EnsemblPlants" id="AET5Gv20914000.29"/>
    </source>
</evidence>
<feature type="compositionally biased region" description="Low complexity" evidence="1">
    <location>
        <begin position="59"/>
        <end position="72"/>
    </location>
</feature>
<protein>
    <submittedName>
        <fullName evidence="2">Uncharacterized protein</fullName>
    </submittedName>
</protein>
<evidence type="ECO:0000313" key="3">
    <source>
        <dbReference type="Proteomes" id="UP000015105"/>
    </source>
</evidence>
<evidence type="ECO:0000256" key="1">
    <source>
        <dbReference type="SAM" id="MobiDB-lite"/>
    </source>
</evidence>
<feature type="region of interest" description="Disordered" evidence="1">
    <location>
        <begin position="1"/>
        <end position="92"/>
    </location>
</feature>
<reference evidence="2" key="5">
    <citation type="journal article" date="2021" name="G3 (Bethesda)">
        <title>Aegilops tauschii genome assembly Aet v5.0 features greater sequence contiguity and improved annotation.</title>
        <authorList>
            <person name="Wang L."/>
            <person name="Zhu T."/>
            <person name="Rodriguez J.C."/>
            <person name="Deal K.R."/>
            <person name="Dubcovsky J."/>
            <person name="McGuire P.E."/>
            <person name="Lux T."/>
            <person name="Spannagl M."/>
            <person name="Mayer K.F.X."/>
            <person name="Baldrich P."/>
            <person name="Meyers B.C."/>
            <person name="Huo N."/>
            <person name="Gu Y.Q."/>
            <person name="Zhou H."/>
            <person name="Devos K.M."/>
            <person name="Bennetzen J.L."/>
            <person name="Unver T."/>
            <person name="Budak H."/>
            <person name="Gulick P.J."/>
            <person name="Galiba G."/>
            <person name="Kalapos B."/>
            <person name="Nelson D.R."/>
            <person name="Li P."/>
            <person name="You F.M."/>
            <person name="Luo M.C."/>
            <person name="Dvorak J."/>
        </authorList>
    </citation>
    <scope>NUCLEOTIDE SEQUENCE [LARGE SCALE GENOMIC DNA]</scope>
    <source>
        <strain evidence="2">cv. AL8/78</strain>
    </source>
</reference>
<dbReference type="Proteomes" id="UP000015105">
    <property type="component" value="Chromosome 5D"/>
</dbReference>
<reference evidence="3" key="2">
    <citation type="journal article" date="2017" name="Nat. Plants">
        <title>The Aegilops tauschii genome reveals multiple impacts of transposons.</title>
        <authorList>
            <person name="Zhao G."/>
            <person name="Zou C."/>
            <person name="Li K."/>
            <person name="Wang K."/>
            <person name="Li T."/>
            <person name="Gao L."/>
            <person name="Zhang X."/>
            <person name="Wang H."/>
            <person name="Yang Z."/>
            <person name="Liu X."/>
            <person name="Jiang W."/>
            <person name="Mao L."/>
            <person name="Kong X."/>
            <person name="Jiao Y."/>
            <person name="Jia J."/>
        </authorList>
    </citation>
    <scope>NUCLEOTIDE SEQUENCE [LARGE SCALE GENOMIC DNA]</scope>
    <source>
        <strain evidence="3">cv. AL8/78</strain>
    </source>
</reference>
<feature type="compositionally biased region" description="Basic and acidic residues" evidence="1">
    <location>
        <begin position="30"/>
        <end position="45"/>
    </location>
</feature>